<dbReference type="Proteomes" id="UP000294641">
    <property type="component" value="Unassembled WGS sequence"/>
</dbReference>
<evidence type="ECO:0000256" key="5">
    <source>
        <dbReference type="ARBA" id="ARBA00022692"/>
    </source>
</evidence>
<feature type="transmembrane region" description="Helical" evidence="9">
    <location>
        <begin position="215"/>
        <end position="236"/>
    </location>
</feature>
<evidence type="ECO:0000313" key="13">
    <source>
        <dbReference type="Proteomes" id="UP000254330"/>
    </source>
</evidence>
<name>A0A2U3A9V2_9BACL</name>
<evidence type="ECO:0000256" key="3">
    <source>
        <dbReference type="ARBA" id="ARBA00022448"/>
    </source>
</evidence>
<feature type="transmembrane region" description="Helical" evidence="9">
    <location>
        <begin position="114"/>
        <end position="133"/>
    </location>
</feature>
<dbReference type="AlphaFoldDB" id="A0A2U3A9V2"/>
<comment type="caution">
    <text evidence="11">The sequence shown here is derived from an EMBL/GenBank/DDBJ whole genome shotgun (WGS) entry which is preliminary data.</text>
</comment>
<organism evidence="11 13">
    <name type="scientific">Kurthia zopfii</name>
    <dbReference type="NCBI Taxonomy" id="1650"/>
    <lineage>
        <taxon>Bacteria</taxon>
        <taxon>Bacillati</taxon>
        <taxon>Bacillota</taxon>
        <taxon>Bacilli</taxon>
        <taxon>Bacillales</taxon>
        <taxon>Caryophanaceae</taxon>
        <taxon>Kurthia</taxon>
    </lineage>
</organism>
<protein>
    <submittedName>
        <fullName evidence="12">Amino acid ABC transporter membrane protein (PAAT family)</fullName>
    </submittedName>
    <submittedName>
        <fullName evidence="11">Glutamine transport system permease protein glnP</fullName>
    </submittedName>
</protein>
<evidence type="ECO:0000256" key="7">
    <source>
        <dbReference type="ARBA" id="ARBA00022989"/>
    </source>
</evidence>
<dbReference type="PANTHER" id="PTHR30614:SF20">
    <property type="entry name" value="GLUTAMINE TRANSPORT SYSTEM PERMEASE PROTEIN GLNP"/>
    <property type="match status" value="1"/>
</dbReference>
<dbReference type="InterPro" id="IPR010065">
    <property type="entry name" value="AA_ABC_transptr_permease_3TM"/>
</dbReference>
<dbReference type="EMBL" id="SNZG01000045">
    <property type="protein sequence ID" value="TDR33951.1"/>
    <property type="molecule type" value="Genomic_DNA"/>
</dbReference>
<evidence type="ECO:0000313" key="12">
    <source>
        <dbReference type="EMBL" id="TDR33951.1"/>
    </source>
</evidence>
<keyword evidence="14" id="KW-1185">Reference proteome</keyword>
<keyword evidence="8 9" id="KW-0472">Membrane</keyword>
<comment type="subcellular location">
    <subcellularLocation>
        <location evidence="1 9">Cell membrane</location>
        <topology evidence="1 9">Multi-pass membrane protein</topology>
    </subcellularLocation>
</comment>
<evidence type="ECO:0000256" key="4">
    <source>
        <dbReference type="ARBA" id="ARBA00022475"/>
    </source>
</evidence>
<proteinExistence type="inferred from homology"/>
<dbReference type="CDD" id="cd06261">
    <property type="entry name" value="TM_PBP2"/>
    <property type="match status" value="1"/>
</dbReference>
<gene>
    <name evidence="11" type="primary">glnP_2</name>
    <name evidence="12" type="ORF">DFR61_1452</name>
    <name evidence="11" type="ORF">NCTC10597_03002</name>
</gene>
<evidence type="ECO:0000259" key="10">
    <source>
        <dbReference type="PROSITE" id="PS50928"/>
    </source>
</evidence>
<evidence type="ECO:0000256" key="6">
    <source>
        <dbReference type="ARBA" id="ARBA00022970"/>
    </source>
</evidence>
<dbReference type="Pfam" id="PF00528">
    <property type="entry name" value="BPD_transp_1"/>
    <property type="match status" value="1"/>
</dbReference>
<evidence type="ECO:0000256" key="1">
    <source>
        <dbReference type="ARBA" id="ARBA00004651"/>
    </source>
</evidence>
<evidence type="ECO:0000313" key="14">
    <source>
        <dbReference type="Proteomes" id="UP000294641"/>
    </source>
</evidence>
<keyword evidence="3 9" id="KW-0813">Transport</keyword>
<evidence type="ECO:0000256" key="9">
    <source>
        <dbReference type="RuleBase" id="RU363032"/>
    </source>
</evidence>
<accession>A0A2U3A9V2</accession>
<feature type="transmembrane region" description="Helical" evidence="9">
    <location>
        <begin position="69"/>
        <end position="94"/>
    </location>
</feature>
<dbReference type="RefSeq" id="WP_109350704.1">
    <property type="nucleotide sequence ID" value="NZ_BJUE01000050.1"/>
</dbReference>
<dbReference type="PANTHER" id="PTHR30614">
    <property type="entry name" value="MEMBRANE COMPONENT OF AMINO ACID ABC TRANSPORTER"/>
    <property type="match status" value="1"/>
</dbReference>
<dbReference type="Proteomes" id="UP000254330">
    <property type="component" value="Unassembled WGS sequence"/>
</dbReference>
<evidence type="ECO:0000256" key="2">
    <source>
        <dbReference type="ARBA" id="ARBA00010072"/>
    </source>
</evidence>
<feature type="transmembrane region" description="Helical" evidence="9">
    <location>
        <begin position="20"/>
        <end position="48"/>
    </location>
</feature>
<dbReference type="OrthoDB" id="9805999at2"/>
<dbReference type="GO" id="GO:0006865">
    <property type="term" value="P:amino acid transport"/>
    <property type="evidence" value="ECO:0007669"/>
    <property type="project" value="UniProtKB-KW"/>
</dbReference>
<evidence type="ECO:0000313" key="11">
    <source>
        <dbReference type="EMBL" id="STX11193.1"/>
    </source>
</evidence>
<dbReference type="Gene3D" id="1.10.3720.10">
    <property type="entry name" value="MetI-like"/>
    <property type="match status" value="1"/>
</dbReference>
<reference evidence="11 13" key="1">
    <citation type="submission" date="2018-06" db="EMBL/GenBank/DDBJ databases">
        <authorList>
            <consortium name="Pathogen Informatics"/>
            <person name="Doyle S."/>
        </authorList>
    </citation>
    <scope>NUCLEOTIDE SEQUENCE [LARGE SCALE GENOMIC DNA]</scope>
    <source>
        <strain evidence="11 13">NCTC10597</strain>
    </source>
</reference>
<keyword evidence="4" id="KW-1003">Cell membrane</keyword>
<dbReference type="GO" id="GO:0043190">
    <property type="term" value="C:ATP-binding cassette (ABC) transporter complex"/>
    <property type="evidence" value="ECO:0007669"/>
    <property type="project" value="InterPro"/>
</dbReference>
<reference evidence="12 14" key="2">
    <citation type="submission" date="2019-03" db="EMBL/GenBank/DDBJ databases">
        <title>Genomic Encyclopedia of Type Strains, Phase IV (KMG-IV): sequencing the most valuable type-strain genomes for metagenomic binning, comparative biology and taxonomic classification.</title>
        <authorList>
            <person name="Goeker M."/>
        </authorList>
    </citation>
    <scope>NUCLEOTIDE SEQUENCE [LARGE SCALE GENOMIC DNA]</scope>
    <source>
        <strain evidence="12 14">DSM 20580</strain>
    </source>
</reference>
<keyword evidence="6" id="KW-0029">Amino-acid transport</keyword>
<comment type="similarity">
    <text evidence="2">Belongs to the binding-protein-dependent transport system permease family. HisMQ subfamily.</text>
</comment>
<dbReference type="InterPro" id="IPR043429">
    <property type="entry name" value="ArtM/GltK/GlnP/TcyL/YhdX-like"/>
</dbReference>
<keyword evidence="5 9" id="KW-0812">Transmembrane</keyword>
<dbReference type="InterPro" id="IPR000515">
    <property type="entry name" value="MetI-like"/>
</dbReference>
<evidence type="ECO:0000256" key="8">
    <source>
        <dbReference type="ARBA" id="ARBA00023136"/>
    </source>
</evidence>
<dbReference type="EMBL" id="UGNP01000001">
    <property type="protein sequence ID" value="STX11193.1"/>
    <property type="molecule type" value="Genomic_DNA"/>
</dbReference>
<dbReference type="InterPro" id="IPR035906">
    <property type="entry name" value="MetI-like_sf"/>
</dbReference>
<keyword evidence="7 9" id="KW-1133">Transmembrane helix</keyword>
<sequence>MSLEWLIEIVKDNWDMFLRGAGMTMLIATISTVVGAIIGLLIGVVETVPKQKNGFKKWFLRIIKIILRVYVEFFRGTPMMVQAMVVFFGLPLIMQSIKATIGTDFGIDGDMNRTFAAVLVVSLNTGAYMAEIVRGGVLSIDKGQFEAAQAIGMNHWKTMIHVVLPQVLRNILPATGNQFVMNIKDTSVLNVIGVTELFFTTKSIAGANFRYFESFFIACLVYLVLTMVVTQILRFFERKLGGDANYQMLDIPQPRRTEGPLK</sequence>
<dbReference type="GO" id="GO:0022857">
    <property type="term" value="F:transmembrane transporter activity"/>
    <property type="evidence" value="ECO:0007669"/>
    <property type="project" value="InterPro"/>
</dbReference>
<feature type="domain" description="ABC transmembrane type-1" evidence="10">
    <location>
        <begin position="21"/>
        <end position="233"/>
    </location>
</feature>
<dbReference type="NCBIfam" id="TIGR01726">
    <property type="entry name" value="HEQRo_perm_3TM"/>
    <property type="match status" value="1"/>
</dbReference>
<dbReference type="SUPFAM" id="SSF161098">
    <property type="entry name" value="MetI-like"/>
    <property type="match status" value="1"/>
</dbReference>
<dbReference type="PROSITE" id="PS50928">
    <property type="entry name" value="ABC_TM1"/>
    <property type="match status" value="1"/>
</dbReference>